<reference evidence="10 11" key="1">
    <citation type="submission" date="2019-09" db="EMBL/GenBank/DDBJ databases">
        <title>Parvibaculum sedimenti sp. nov., isolated from sediment.</title>
        <authorList>
            <person name="Wang Y."/>
        </authorList>
    </citation>
    <scope>NUCLEOTIDE SEQUENCE [LARGE SCALE GENOMIC DNA]</scope>
    <source>
        <strain evidence="10 11">HXT-9</strain>
    </source>
</reference>
<comment type="caution">
    <text evidence="10">The sequence shown here is derived from an EMBL/GenBank/DDBJ whole genome shotgun (WGS) entry which is preliminary data.</text>
</comment>
<name>A0A6N6VIB3_9HYPH</name>
<evidence type="ECO:0000256" key="7">
    <source>
        <dbReference type="ARBA" id="ARBA00023136"/>
    </source>
</evidence>
<evidence type="ECO:0000256" key="2">
    <source>
        <dbReference type="ARBA" id="ARBA00022448"/>
    </source>
</evidence>
<gene>
    <name evidence="10" type="ORF">F2P47_14555</name>
</gene>
<dbReference type="InterPro" id="IPR026032">
    <property type="entry name" value="HcaT-like"/>
</dbReference>
<keyword evidence="7 8" id="KW-0472">Membrane</keyword>
<dbReference type="GO" id="GO:0015528">
    <property type="term" value="F:lactose:proton symporter activity"/>
    <property type="evidence" value="ECO:0007669"/>
    <property type="project" value="TreeGrafter"/>
</dbReference>
<dbReference type="PANTHER" id="PTHR23522:SF10">
    <property type="entry name" value="3-PHENYLPROPIONIC ACID TRANSPORTER-RELATED"/>
    <property type="match status" value="1"/>
</dbReference>
<keyword evidence="11" id="KW-1185">Reference proteome</keyword>
<proteinExistence type="predicted"/>
<feature type="transmembrane region" description="Helical" evidence="8">
    <location>
        <begin position="358"/>
        <end position="378"/>
    </location>
</feature>
<keyword evidence="4" id="KW-0997">Cell inner membrane</keyword>
<feature type="transmembrane region" description="Helical" evidence="8">
    <location>
        <begin position="41"/>
        <end position="61"/>
    </location>
</feature>
<feature type="transmembrane region" description="Helical" evidence="8">
    <location>
        <begin position="7"/>
        <end position="29"/>
    </location>
</feature>
<sequence>MPLALRLSVFYASLCLFSGVQVPFFPVWLKAKGLGPQEISIIMAATMFLRIAAGPLFAFLADRLDNRRRVVIALAWGSLIAVCLYTVSNGFWQIFLVTLLLMSLWPSITPLIEALAMKAAHDHGIDYGRVRLWCSITFIGASLGVGWLLGWQSPLVISTCLILAIMVNLAGAYLLAPEVPTRMRSTRNGGQLRAALAIAREPLFLIGLVTASLIQSTHAVYYAFGTLNWQKLGYSNEVIGILWGVGVVAEIILFAFSGKVVARVGAVRMMSLGAAASVLRWGVTAMSPPLWVLFPLQTLHAFTYCAAHLGTIHFLARATPRSLAATAQSLYASLSAGVMMGAMTLAAGSLYQSFGPRAYLLSAAVGAVSFFGTLIIGARWSGGPLLVLEEEGSNDDDRDPAHGRGAGC</sequence>
<dbReference type="NCBIfam" id="NF037955">
    <property type="entry name" value="mfs"/>
    <property type="match status" value="1"/>
</dbReference>
<evidence type="ECO:0000313" key="11">
    <source>
        <dbReference type="Proteomes" id="UP000468901"/>
    </source>
</evidence>
<feature type="transmembrane region" description="Helical" evidence="8">
    <location>
        <begin position="239"/>
        <end position="257"/>
    </location>
</feature>
<dbReference type="Pfam" id="PF12832">
    <property type="entry name" value="MFS_1_like"/>
    <property type="match status" value="1"/>
</dbReference>
<dbReference type="PIRSF" id="PIRSF004925">
    <property type="entry name" value="HcaT"/>
    <property type="match status" value="1"/>
</dbReference>
<evidence type="ECO:0000256" key="1">
    <source>
        <dbReference type="ARBA" id="ARBA00004429"/>
    </source>
</evidence>
<dbReference type="GO" id="GO:0030395">
    <property type="term" value="F:lactose binding"/>
    <property type="evidence" value="ECO:0007669"/>
    <property type="project" value="TreeGrafter"/>
</dbReference>
<accession>A0A6N6VIB3</accession>
<feature type="transmembrane region" description="Helical" evidence="8">
    <location>
        <begin position="155"/>
        <end position="176"/>
    </location>
</feature>
<dbReference type="Gene3D" id="1.20.1250.20">
    <property type="entry name" value="MFS general substrate transporter like domains"/>
    <property type="match status" value="2"/>
</dbReference>
<feature type="transmembrane region" description="Helical" evidence="8">
    <location>
        <begin position="330"/>
        <end position="352"/>
    </location>
</feature>
<feature type="domain" description="Major facilitator superfamily associated" evidence="9">
    <location>
        <begin position="7"/>
        <end position="357"/>
    </location>
</feature>
<keyword evidence="2" id="KW-0813">Transport</keyword>
<organism evidence="10 11">
    <name type="scientific">Parvibaculum sedimenti</name>
    <dbReference type="NCBI Taxonomy" id="2608632"/>
    <lineage>
        <taxon>Bacteria</taxon>
        <taxon>Pseudomonadati</taxon>
        <taxon>Pseudomonadota</taxon>
        <taxon>Alphaproteobacteria</taxon>
        <taxon>Hyphomicrobiales</taxon>
        <taxon>Parvibaculaceae</taxon>
        <taxon>Parvibaculum</taxon>
    </lineage>
</organism>
<evidence type="ECO:0000256" key="3">
    <source>
        <dbReference type="ARBA" id="ARBA00022475"/>
    </source>
</evidence>
<evidence type="ECO:0000256" key="6">
    <source>
        <dbReference type="ARBA" id="ARBA00022989"/>
    </source>
</evidence>
<dbReference type="PANTHER" id="PTHR23522">
    <property type="entry name" value="BLL5896 PROTEIN"/>
    <property type="match status" value="1"/>
</dbReference>
<dbReference type="InterPro" id="IPR036259">
    <property type="entry name" value="MFS_trans_sf"/>
</dbReference>
<feature type="transmembrane region" description="Helical" evidence="8">
    <location>
        <begin position="203"/>
        <end position="224"/>
    </location>
</feature>
<keyword evidence="5 8" id="KW-0812">Transmembrane</keyword>
<dbReference type="Proteomes" id="UP000468901">
    <property type="component" value="Unassembled WGS sequence"/>
</dbReference>
<dbReference type="SUPFAM" id="SSF103473">
    <property type="entry name" value="MFS general substrate transporter"/>
    <property type="match status" value="1"/>
</dbReference>
<dbReference type="RefSeq" id="WP_152217106.1">
    <property type="nucleotide sequence ID" value="NZ_WESC01000014.1"/>
</dbReference>
<feature type="transmembrane region" description="Helical" evidence="8">
    <location>
        <begin position="132"/>
        <end position="149"/>
    </location>
</feature>
<evidence type="ECO:0000259" key="9">
    <source>
        <dbReference type="Pfam" id="PF12832"/>
    </source>
</evidence>
<feature type="transmembrane region" description="Helical" evidence="8">
    <location>
        <begin position="94"/>
        <end position="112"/>
    </location>
</feature>
<evidence type="ECO:0000313" key="10">
    <source>
        <dbReference type="EMBL" id="KAB7739015.1"/>
    </source>
</evidence>
<keyword evidence="6 8" id="KW-1133">Transmembrane helix</keyword>
<evidence type="ECO:0000256" key="8">
    <source>
        <dbReference type="SAM" id="Phobius"/>
    </source>
</evidence>
<evidence type="ECO:0000256" key="5">
    <source>
        <dbReference type="ARBA" id="ARBA00022692"/>
    </source>
</evidence>
<dbReference type="AlphaFoldDB" id="A0A6N6VIB3"/>
<feature type="transmembrane region" description="Helical" evidence="8">
    <location>
        <begin position="299"/>
        <end position="318"/>
    </location>
</feature>
<keyword evidence="3" id="KW-1003">Cell membrane</keyword>
<dbReference type="CDD" id="cd17335">
    <property type="entry name" value="MFS_MFSD6"/>
    <property type="match status" value="1"/>
</dbReference>
<protein>
    <submittedName>
        <fullName evidence="10">MFS transporter</fullName>
    </submittedName>
</protein>
<dbReference type="GO" id="GO:0005886">
    <property type="term" value="C:plasma membrane"/>
    <property type="evidence" value="ECO:0007669"/>
    <property type="project" value="UniProtKB-SubCell"/>
</dbReference>
<comment type="subcellular location">
    <subcellularLocation>
        <location evidence="1">Cell inner membrane</location>
        <topology evidence="1">Multi-pass membrane protein</topology>
    </subcellularLocation>
</comment>
<feature type="transmembrane region" description="Helical" evidence="8">
    <location>
        <begin position="70"/>
        <end position="88"/>
    </location>
</feature>
<dbReference type="InterPro" id="IPR024989">
    <property type="entry name" value="MFS_assoc_dom"/>
</dbReference>
<evidence type="ECO:0000256" key="4">
    <source>
        <dbReference type="ARBA" id="ARBA00022519"/>
    </source>
</evidence>
<dbReference type="EMBL" id="WESC01000014">
    <property type="protein sequence ID" value="KAB7739015.1"/>
    <property type="molecule type" value="Genomic_DNA"/>
</dbReference>